<keyword evidence="2" id="KW-0808">Transferase</keyword>
<dbReference type="EMBL" id="RBZV01000001">
    <property type="protein sequence ID" value="RKP52123.1"/>
    <property type="molecule type" value="Genomic_DNA"/>
</dbReference>
<dbReference type="Proteomes" id="UP000280434">
    <property type="component" value="Unassembled WGS sequence"/>
</dbReference>
<dbReference type="InterPro" id="IPR000182">
    <property type="entry name" value="GNAT_dom"/>
</dbReference>
<dbReference type="RefSeq" id="WP_121274834.1">
    <property type="nucleotide sequence ID" value="NZ_RBZV01000001.1"/>
</dbReference>
<comment type="caution">
    <text evidence="2">The sequence shown here is derived from an EMBL/GenBank/DDBJ whole genome shotgun (WGS) entry which is preliminary data.</text>
</comment>
<dbReference type="AlphaFoldDB" id="A0A494XX18"/>
<organism evidence="2 3">
    <name type="scientific">Trinickia fusca</name>
    <dbReference type="NCBI Taxonomy" id="2419777"/>
    <lineage>
        <taxon>Bacteria</taxon>
        <taxon>Pseudomonadati</taxon>
        <taxon>Pseudomonadota</taxon>
        <taxon>Betaproteobacteria</taxon>
        <taxon>Burkholderiales</taxon>
        <taxon>Burkholderiaceae</taxon>
        <taxon>Trinickia</taxon>
    </lineage>
</organism>
<evidence type="ECO:0000313" key="2">
    <source>
        <dbReference type="EMBL" id="RKP52123.1"/>
    </source>
</evidence>
<evidence type="ECO:0000313" key="3">
    <source>
        <dbReference type="Proteomes" id="UP000280434"/>
    </source>
</evidence>
<sequence>MKPVSTRLLFEFEGGRALALGHDDMSALQAFYVRNPEYFMAVEGEPPAADEARSTLEDGLPPEMPYRYIRTIGFVDMDGALTAMANVVADMFVPGVWLIGLFIVQTDRHGHGLAQASYRAMETWMRSEGAQWIRLGVVIGNARAERFWERVGYVEVRTREGLVMKSKTNDLRVMVKPLVEESIAAYLAKVPRDRPETEGA</sequence>
<reference evidence="2 3" key="1">
    <citation type="submission" date="2018-10" db="EMBL/GenBank/DDBJ databases">
        <title>Paraburkholderia sp. 7MK8-2, isolated from soil.</title>
        <authorList>
            <person name="Gao Z.-H."/>
            <person name="Qiu L.-H."/>
        </authorList>
    </citation>
    <scope>NUCLEOTIDE SEQUENCE [LARGE SCALE GENOMIC DNA]</scope>
    <source>
        <strain evidence="2 3">7MK8-2</strain>
    </source>
</reference>
<gene>
    <name evidence="2" type="ORF">D7S89_00785</name>
</gene>
<dbReference type="SUPFAM" id="SSF55729">
    <property type="entry name" value="Acyl-CoA N-acyltransferases (Nat)"/>
    <property type="match status" value="1"/>
</dbReference>
<keyword evidence="3" id="KW-1185">Reference proteome</keyword>
<accession>A0A494XX18</accession>
<proteinExistence type="predicted"/>
<dbReference type="CDD" id="cd04301">
    <property type="entry name" value="NAT_SF"/>
    <property type="match status" value="1"/>
</dbReference>
<dbReference type="Gene3D" id="3.40.630.30">
    <property type="match status" value="1"/>
</dbReference>
<dbReference type="PROSITE" id="PS51186">
    <property type="entry name" value="GNAT"/>
    <property type="match status" value="1"/>
</dbReference>
<dbReference type="InterPro" id="IPR016181">
    <property type="entry name" value="Acyl_CoA_acyltransferase"/>
</dbReference>
<name>A0A494XX18_9BURK</name>
<feature type="domain" description="N-acetyltransferase" evidence="1">
    <location>
        <begin position="18"/>
        <end position="179"/>
    </location>
</feature>
<protein>
    <submittedName>
        <fullName evidence="2">GNAT family N-acetyltransferase</fullName>
    </submittedName>
</protein>
<dbReference type="OrthoDB" id="6692778at2"/>
<dbReference type="GO" id="GO:0016747">
    <property type="term" value="F:acyltransferase activity, transferring groups other than amino-acyl groups"/>
    <property type="evidence" value="ECO:0007669"/>
    <property type="project" value="InterPro"/>
</dbReference>
<evidence type="ECO:0000259" key="1">
    <source>
        <dbReference type="PROSITE" id="PS51186"/>
    </source>
</evidence>
<dbReference type="Pfam" id="PF00583">
    <property type="entry name" value="Acetyltransf_1"/>
    <property type="match status" value="1"/>
</dbReference>